<dbReference type="PANTHER" id="PTHR43072:SF23">
    <property type="entry name" value="UPF0039 PROTEIN C11D3.02C"/>
    <property type="match status" value="1"/>
</dbReference>
<feature type="domain" description="N-acetyltransferase" evidence="3">
    <location>
        <begin position="4"/>
        <end position="161"/>
    </location>
</feature>
<dbReference type="GO" id="GO:0016747">
    <property type="term" value="F:acyltransferase activity, transferring groups other than amino-acyl groups"/>
    <property type="evidence" value="ECO:0007669"/>
    <property type="project" value="InterPro"/>
</dbReference>
<keyword evidence="2" id="KW-0012">Acyltransferase</keyword>
<evidence type="ECO:0000313" key="4">
    <source>
        <dbReference type="EMBL" id="HIZ89086.1"/>
    </source>
</evidence>
<proteinExistence type="predicted"/>
<reference evidence="4" key="2">
    <citation type="submission" date="2021-04" db="EMBL/GenBank/DDBJ databases">
        <authorList>
            <person name="Gilroy R."/>
        </authorList>
    </citation>
    <scope>NUCLEOTIDE SEQUENCE</scope>
    <source>
        <strain evidence="4">ChiW4-1371</strain>
    </source>
</reference>
<evidence type="ECO:0000313" key="5">
    <source>
        <dbReference type="Proteomes" id="UP000824176"/>
    </source>
</evidence>
<dbReference type="AlphaFoldDB" id="A0A9D2GTS7"/>
<evidence type="ECO:0000256" key="1">
    <source>
        <dbReference type="ARBA" id="ARBA00022679"/>
    </source>
</evidence>
<dbReference type="Gene3D" id="3.40.630.30">
    <property type="match status" value="1"/>
</dbReference>
<evidence type="ECO:0000256" key="2">
    <source>
        <dbReference type="ARBA" id="ARBA00023315"/>
    </source>
</evidence>
<gene>
    <name evidence="4" type="ORF">H9804_04010</name>
</gene>
<dbReference type="InterPro" id="IPR016181">
    <property type="entry name" value="Acyl_CoA_acyltransferase"/>
</dbReference>
<reference evidence="4" key="1">
    <citation type="journal article" date="2021" name="PeerJ">
        <title>Extensive microbial diversity within the chicken gut microbiome revealed by metagenomics and culture.</title>
        <authorList>
            <person name="Gilroy R."/>
            <person name="Ravi A."/>
            <person name="Getino M."/>
            <person name="Pursley I."/>
            <person name="Horton D.L."/>
            <person name="Alikhan N.F."/>
            <person name="Baker D."/>
            <person name="Gharbi K."/>
            <person name="Hall N."/>
            <person name="Watson M."/>
            <person name="Adriaenssens E.M."/>
            <person name="Foster-Nyarko E."/>
            <person name="Jarju S."/>
            <person name="Secka A."/>
            <person name="Antonio M."/>
            <person name="Oren A."/>
            <person name="Chaudhuri R.R."/>
            <person name="La Ragione R."/>
            <person name="Hildebrand F."/>
            <person name="Pallen M.J."/>
        </authorList>
    </citation>
    <scope>NUCLEOTIDE SEQUENCE</scope>
    <source>
        <strain evidence="4">ChiW4-1371</strain>
    </source>
</reference>
<dbReference type="Pfam" id="PF13420">
    <property type="entry name" value="Acetyltransf_4"/>
    <property type="match status" value="1"/>
</dbReference>
<organism evidence="4 5">
    <name type="scientific">Candidatus Mucispirillum faecigallinarum</name>
    <dbReference type="NCBI Taxonomy" id="2838699"/>
    <lineage>
        <taxon>Bacteria</taxon>
        <taxon>Pseudomonadati</taxon>
        <taxon>Deferribacterota</taxon>
        <taxon>Deferribacteres</taxon>
        <taxon>Deferribacterales</taxon>
        <taxon>Mucispirillaceae</taxon>
        <taxon>Mucispirillum</taxon>
    </lineage>
</organism>
<dbReference type="PANTHER" id="PTHR43072">
    <property type="entry name" value="N-ACETYLTRANSFERASE"/>
    <property type="match status" value="1"/>
</dbReference>
<dbReference type="EMBL" id="DXAQ01000062">
    <property type="protein sequence ID" value="HIZ89086.1"/>
    <property type="molecule type" value="Genomic_DNA"/>
</dbReference>
<name>A0A9D2GTS7_9BACT</name>
<protein>
    <submittedName>
        <fullName evidence="4">GNAT family N-acetyltransferase</fullName>
    </submittedName>
</protein>
<comment type="caution">
    <text evidence="4">The sequence shown here is derived from an EMBL/GenBank/DDBJ whole genome shotgun (WGS) entry which is preliminary data.</text>
</comment>
<dbReference type="Proteomes" id="UP000824176">
    <property type="component" value="Unassembled WGS sequence"/>
</dbReference>
<sequence length="182" mass="21325">MDNLVINIAEKNDIQDILEIYGYYILNSPATFEIDVPSINEFSARVLTIQKKYPYLTAKIDNKLTGFAYAAPLRTRKAYDYSCETTIYLHHEYLNKSIGSRLYTTLFDYIKKMNILNIYACITYANTESVFFHKKFGFQEVAHFHNCGYKHDTWHDILWLEKIIGNHTIPPATFINFNDLKL</sequence>
<dbReference type="InterPro" id="IPR000182">
    <property type="entry name" value="GNAT_dom"/>
</dbReference>
<dbReference type="SUPFAM" id="SSF55729">
    <property type="entry name" value="Acyl-CoA N-acyltransferases (Nat)"/>
    <property type="match status" value="1"/>
</dbReference>
<dbReference type="PROSITE" id="PS51186">
    <property type="entry name" value="GNAT"/>
    <property type="match status" value="1"/>
</dbReference>
<accession>A0A9D2GTS7</accession>
<keyword evidence="1" id="KW-0808">Transferase</keyword>
<evidence type="ECO:0000259" key="3">
    <source>
        <dbReference type="PROSITE" id="PS51186"/>
    </source>
</evidence>